<organism evidence="1 2">
    <name type="scientific">Symbiopectobacterium purcellii</name>
    <dbReference type="NCBI Taxonomy" id="2871826"/>
    <lineage>
        <taxon>Bacteria</taxon>
        <taxon>Pseudomonadati</taxon>
        <taxon>Pseudomonadota</taxon>
        <taxon>Gammaproteobacteria</taxon>
        <taxon>Enterobacterales</taxon>
        <taxon>Enterobacteriaceae</taxon>
    </lineage>
</organism>
<keyword evidence="2" id="KW-1185">Reference proteome</keyword>
<proteinExistence type="predicted"/>
<accession>A0ABX9AQY8</accession>
<reference evidence="1 2" key="1">
    <citation type="submission" date="2021-08" db="EMBL/GenBank/DDBJ databases">
        <title>Culture and genomic analysis of Symbiopectobacterium purcellii sp. nov. gen. nov., isolated from the leafhopper Empoasca decipiens.</title>
        <authorList>
            <person name="Nadal-Jimenez P."/>
            <person name="Siozios S."/>
            <person name="Halliday N."/>
            <person name="Camara M."/>
            <person name="Hurst G.D.D."/>
        </authorList>
    </citation>
    <scope>NUCLEOTIDE SEQUENCE [LARGE SCALE GENOMIC DNA]</scope>
    <source>
        <strain evidence="1 2">SyEd1</strain>
    </source>
</reference>
<dbReference type="NCBIfam" id="NF040486">
    <property type="entry name" value="SrfA_fam"/>
    <property type="match status" value="1"/>
</dbReference>
<sequence length="468" mass="49957">MAKSLLRSGSLADFFALGENGQPVYASALQLRETLRLRRQQTIADCLAIPQPNETGDRLDWYAPGEGKVTSWMAAGETEREAALEQLQTCLTTVAALSERALASDNAAQQRFGALLAKAFQFPAANYVYLVGGRPVITFWGFINIDQKPRTDALECLREALPVLTSQPLVDPIAPPIAQPNAAAVYAETASLPVEPDSEPDDAPRVAIPPVPSAAQGKSALRRWWWVAPGVALAGALVWQFRAGAPSQPITAEPVVAHTPEKRVLPATEKTKEAEIIAQNATPIAPPPVAAETPPEAVKAPVVAHPETAPVVAQKPAPTPSTPPVETVVAEVKPEEAKPVDKNALVMPILSVKLGKTDFLNGTWRVTADTKTPTIGKPASLRYQLKDGQGTVRLTHGEGVSCRANVTAGLMQSGNLIINSRVKARCSDGSRYQMPEIVCCQGASGPAECSGRYDDDNLIPLTFKRESE</sequence>
<protein>
    <submittedName>
        <fullName evidence="1">SrfA family protein</fullName>
    </submittedName>
</protein>
<name>A0ABX9AQY8_9ENTR</name>
<gene>
    <name evidence="1" type="ORF">K6K13_09935</name>
</gene>
<evidence type="ECO:0000313" key="2">
    <source>
        <dbReference type="Proteomes" id="UP000825886"/>
    </source>
</evidence>
<dbReference type="Proteomes" id="UP000825886">
    <property type="component" value="Chromosome"/>
</dbReference>
<dbReference type="EMBL" id="CP081864">
    <property type="protein sequence ID" value="QZN97607.1"/>
    <property type="molecule type" value="Genomic_DNA"/>
</dbReference>
<evidence type="ECO:0000313" key="1">
    <source>
        <dbReference type="EMBL" id="QZN97607.1"/>
    </source>
</evidence>
<dbReference type="InterPro" id="IPR047774">
    <property type="entry name" value="SrfA-like"/>
</dbReference>
<dbReference type="RefSeq" id="WP_222160644.1">
    <property type="nucleotide sequence ID" value="NZ_CP081864.1"/>
</dbReference>